<dbReference type="EMBL" id="LT840185">
    <property type="protein sequence ID" value="SMF68888.1"/>
    <property type="molecule type" value="Genomic_DNA"/>
</dbReference>
<gene>
    <name evidence="2" type="ORF">SAMN06295910_1664</name>
</gene>
<reference evidence="3" key="1">
    <citation type="submission" date="2017-04" db="EMBL/GenBank/DDBJ databases">
        <authorList>
            <person name="Varghese N."/>
            <person name="Submissions S."/>
        </authorList>
    </citation>
    <scope>NUCLEOTIDE SEQUENCE [LARGE SCALE GENOMIC DNA]</scope>
    <source>
        <strain evidence="3">Dd16</strain>
    </source>
</reference>
<dbReference type="RefSeq" id="WP_085218349.1">
    <property type="nucleotide sequence ID" value="NZ_LT840185.1"/>
</dbReference>
<evidence type="ECO:0000313" key="3">
    <source>
        <dbReference type="Proteomes" id="UP000192934"/>
    </source>
</evidence>
<evidence type="ECO:0000256" key="1">
    <source>
        <dbReference type="SAM" id="SignalP"/>
    </source>
</evidence>
<accession>A0A1X7GF87</accession>
<dbReference type="OrthoDB" id="9153930at2"/>
<dbReference type="Proteomes" id="UP000192934">
    <property type="component" value="Chromosome I"/>
</dbReference>
<organism evidence="2 3">
    <name type="scientific">Allosphingosinicella indica</name>
    <dbReference type="NCBI Taxonomy" id="941907"/>
    <lineage>
        <taxon>Bacteria</taxon>
        <taxon>Pseudomonadati</taxon>
        <taxon>Pseudomonadota</taxon>
        <taxon>Alphaproteobacteria</taxon>
        <taxon>Sphingomonadales</taxon>
        <taxon>Sphingomonadaceae</taxon>
        <taxon>Allosphingosinicella</taxon>
    </lineage>
</organism>
<evidence type="ECO:0008006" key="4">
    <source>
        <dbReference type="Google" id="ProtNLM"/>
    </source>
</evidence>
<proteinExistence type="predicted"/>
<keyword evidence="3" id="KW-1185">Reference proteome</keyword>
<dbReference type="AlphaFoldDB" id="A0A1X7GF87"/>
<dbReference type="PROSITE" id="PS51257">
    <property type="entry name" value="PROKAR_LIPOPROTEIN"/>
    <property type="match status" value="1"/>
</dbReference>
<feature type="signal peptide" evidence="1">
    <location>
        <begin position="1"/>
        <end position="22"/>
    </location>
</feature>
<sequence length="215" mass="23511">MRVFPLAPAACALAAVLASACAAQGGGRSGLASAPAALDWRQLATDSDRFRLRQWRNAWMRALAEARTGGHAADVAKEGALLQPDAAIEWRTPPMGEYDCRVIKLGTKGAAGLPYVAYPPFRCRIRDEGGMTSFAKLSGSQRPLGLLVPARGGDRMVFLGTLQLGDETRALQYGRDRERDMAGFLDRIGPNRWRLAFPQPHFESKMDVMELVPRE</sequence>
<dbReference type="Pfam" id="PF16233">
    <property type="entry name" value="DUF4893"/>
    <property type="match status" value="1"/>
</dbReference>
<protein>
    <recommendedName>
        <fullName evidence="4">DUF4893 domain-containing protein</fullName>
    </recommendedName>
</protein>
<dbReference type="STRING" id="941907.SAMN06295910_1664"/>
<name>A0A1X7GF87_9SPHN</name>
<keyword evidence="1" id="KW-0732">Signal</keyword>
<dbReference type="InterPro" id="IPR032609">
    <property type="entry name" value="DUF4893"/>
</dbReference>
<evidence type="ECO:0000313" key="2">
    <source>
        <dbReference type="EMBL" id="SMF68888.1"/>
    </source>
</evidence>
<feature type="chain" id="PRO_5013367263" description="DUF4893 domain-containing protein" evidence="1">
    <location>
        <begin position="23"/>
        <end position="215"/>
    </location>
</feature>